<dbReference type="Pfam" id="PF01556">
    <property type="entry name" value="DnaJ_C"/>
    <property type="match status" value="1"/>
</dbReference>
<dbReference type="SMART" id="SM00271">
    <property type="entry name" value="DnaJ"/>
    <property type="match status" value="1"/>
</dbReference>
<dbReference type="FunFam" id="2.60.260.20:FF:000013">
    <property type="entry name" value="DnaJ subfamily B member 11"/>
    <property type="match status" value="1"/>
</dbReference>
<dbReference type="STRING" id="1121409.SAMN02745124_02575"/>
<dbReference type="InterPro" id="IPR036869">
    <property type="entry name" value="J_dom_sf"/>
</dbReference>
<dbReference type="PROSITE" id="PS50076">
    <property type="entry name" value="DNAJ_2"/>
    <property type="match status" value="1"/>
</dbReference>
<dbReference type="CDD" id="cd06257">
    <property type="entry name" value="DnaJ"/>
    <property type="match status" value="1"/>
</dbReference>
<protein>
    <submittedName>
        <fullName evidence="2">Curved DNA-binding protein</fullName>
    </submittedName>
</protein>
<dbReference type="SUPFAM" id="SSF49493">
    <property type="entry name" value="HSP40/DnaJ peptide-binding domain"/>
    <property type="match status" value="2"/>
</dbReference>
<dbReference type="OrthoDB" id="9779889at2"/>
<dbReference type="InterPro" id="IPR018253">
    <property type="entry name" value="DnaJ_domain_CS"/>
</dbReference>
<keyword evidence="2" id="KW-0238">DNA-binding</keyword>
<dbReference type="Pfam" id="PF00226">
    <property type="entry name" value="DnaJ"/>
    <property type="match status" value="1"/>
</dbReference>
<feature type="domain" description="J" evidence="1">
    <location>
        <begin position="2"/>
        <end position="67"/>
    </location>
</feature>
<dbReference type="InterPro" id="IPR002939">
    <property type="entry name" value="DnaJ_C"/>
</dbReference>
<evidence type="ECO:0000259" key="1">
    <source>
        <dbReference type="PROSITE" id="PS50076"/>
    </source>
</evidence>
<dbReference type="InterPro" id="IPR001623">
    <property type="entry name" value="DnaJ_domain"/>
</dbReference>
<dbReference type="PROSITE" id="PS00636">
    <property type="entry name" value="DNAJ_1"/>
    <property type="match status" value="1"/>
</dbReference>
<dbReference type="GO" id="GO:0003677">
    <property type="term" value="F:DNA binding"/>
    <property type="evidence" value="ECO:0007669"/>
    <property type="project" value="UniProtKB-KW"/>
</dbReference>
<dbReference type="GO" id="GO:0005737">
    <property type="term" value="C:cytoplasm"/>
    <property type="evidence" value="ECO:0007669"/>
    <property type="project" value="TreeGrafter"/>
</dbReference>
<dbReference type="EMBL" id="FQXS01000015">
    <property type="protein sequence ID" value="SHH91810.1"/>
    <property type="molecule type" value="Genomic_DNA"/>
</dbReference>
<name>A0A1M5WWH3_9BACT</name>
<reference evidence="2 3" key="1">
    <citation type="submission" date="2016-11" db="EMBL/GenBank/DDBJ databases">
        <authorList>
            <person name="Jaros S."/>
            <person name="Januszkiewicz K."/>
            <person name="Wedrychowicz H."/>
        </authorList>
    </citation>
    <scope>NUCLEOTIDE SEQUENCE [LARGE SCALE GENOMIC DNA]</scope>
    <source>
        <strain evidence="2 3">DSM 9705</strain>
    </source>
</reference>
<dbReference type="Gene3D" id="1.10.287.110">
    <property type="entry name" value="DnaJ domain"/>
    <property type="match status" value="1"/>
</dbReference>
<organism evidence="2 3">
    <name type="scientific">Desulfofustis glycolicus DSM 9705</name>
    <dbReference type="NCBI Taxonomy" id="1121409"/>
    <lineage>
        <taxon>Bacteria</taxon>
        <taxon>Pseudomonadati</taxon>
        <taxon>Thermodesulfobacteriota</taxon>
        <taxon>Desulfobulbia</taxon>
        <taxon>Desulfobulbales</taxon>
        <taxon>Desulfocapsaceae</taxon>
        <taxon>Desulfofustis</taxon>
    </lineage>
</organism>
<evidence type="ECO:0000313" key="2">
    <source>
        <dbReference type="EMBL" id="SHH91810.1"/>
    </source>
</evidence>
<dbReference type="GO" id="GO:0042026">
    <property type="term" value="P:protein refolding"/>
    <property type="evidence" value="ECO:0007669"/>
    <property type="project" value="TreeGrafter"/>
</dbReference>
<proteinExistence type="predicted"/>
<dbReference type="GO" id="GO:0051082">
    <property type="term" value="F:unfolded protein binding"/>
    <property type="evidence" value="ECO:0007669"/>
    <property type="project" value="InterPro"/>
</dbReference>
<dbReference type="SUPFAM" id="SSF46565">
    <property type="entry name" value="Chaperone J-domain"/>
    <property type="match status" value="1"/>
</dbReference>
<evidence type="ECO:0000313" key="3">
    <source>
        <dbReference type="Proteomes" id="UP000184139"/>
    </source>
</evidence>
<dbReference type="Proteomes" id="UP000184139">
    <property type="component" value="Unassembled WGS sequence"/>
</dbReference>
<dbReference type="PANTHER" id="PTHR43096:SF10">
    <property type="entry name" value="CHAPERONE PROTEIN DNAJ A6, CHLOROPLASTIC"/>
    <property type="match status" value="1"/>
</dbReference>
<dbReference type="AlphaFoldDB" id="A0A1M5WWH3"/>
<dbReference type="PANTHER" id="PTHR43096">
    <property type="entry name" value="DNAJ HOMOLOG 1, MITOCHONDRIAL-RELATED"/>
    <property type="match status" value="1"/>
</dbReference>
<keyword evidence="3" id="KW-1185">Reference proteome</keyword>
<dbReference type="Gene3D" id="2.60.260.20">
    <property type="entry name" value="Urease metallochaperone UreE, N-terminal domain"/>
    <property type="match status" value="2"/>
</dbReference>
<dbReference type="RefSeq" id="WP_073376628.1">
    <property type="nucleotide sequence ID" value="NZ_FQXS01000015.1"/>
</dbReference>
<dbReference type="PRINTS" id="PR00625">
    <property type="entry name" value="JDOMAIN"/>
</dbReference>
<sequence>MDYYETLGVPKSATAEQIKKTYRKLALKYHPDKNNGNKDSENKFKQISEAYAVLSDTEKRRQYDTYGSAGFHQRYTQEDIFRNFDINDILRQFGFGSQSFNQSSFRAGNGGPSSGFNSFFAGGFSGQGGGCGGGCGQPVKGPDITYQLVVSLEDVLNGAEKQITLRTNGRSENVSVKVPRGIEEGKKLRLKGKGGPSPTGGAAGDLYLKIQMEPHASYERNGDDLIYYKKIPYSHACLGASIEVESLDGKTFKITVPCGTNGDARLRIKGQGLPSGPIGERGDLYVKVGVEVPKELTEEQRVTIESLKEMGL</sequence>
<gene>
    <name evidence="2" type="ORF">SAMN02745124_02575</name>
</gene>
<dbReference type="InterPro" id="IPR008971">
    <property type="entry name" value="HSP40/DnaJ_pept-bd"/>
</dbReference>
<accession>A0A1M5WWH3</accession>
<dbReference type="CDD" id="cd10747">
    <property type="entry name" value="DnaJ_C"/>
    <property type="match status" value="1"/>
</dbReference>